<evidence type="ECO:0000256" key="7">
    <source>
        <dbReference type="ARBA" id="ARBA00023242"/>
    </source>
</evidence>
<dbReference type="Pfam" id="PF22782">
    <property type="entry name" value="SDE2"/>
    <property type="match status" value="1"/>
</dbReference>
<feature type="region of interest" description="Disordered" evidence="9">
    <location>
        <begin position="140"/>
        <end position="181"/>
    </location>
</feature>
<protein>
    <submittedName>
        <fullName evidence="13">Splicing regulator SDE2-like</fullName>
    </submittedName>
</protein>
<feature type="domain" description="SDE2/SF3A3 SAP" evidence="10">
    <location>
        <begin position="327"/>
        <end position="401"/>
    </location>
</feature>
<keyword evidence="4" id="KW-0963">Cytoplasm</keyword>
<feature type="domain" description="SDE2-like" evidence="11">
    <location>
        <begin position="92"/>
        <end position="188"/>
    </location>
</feature>
<evidence type="ECO:0000256" key="2">
    <source>
        <dbReference type="ARBA" id="ARBA00004496"/>
    </source>
</evidence>
<evidence type="ECO:0000259" key="10">
    <source>
        <dbReference type="Pfam" id="PF13297"/>
    </source>
</evidence>
<dbReference type="GO" id="GO:0005634">
    <property type="term" value="C:nucleus"/>
    <property type="evidence" value="ECO:0007669"/>
    <property type="project" value="UniProtKB-SubCell"/>
</dbReference>
<dbReference type="OrthoDB" id="547031at2759"/>
<dbReference type="GeneID" id="106060196"/>
<name>A0A9W2ZU53_BIOGL</name>
<organism evidence="12 13">
    <name type="scientific">Biomphalaria glabrata</name>
    <name type="common">Bloodfluke planorb</name>
    <name type="synonym">Freshwater snail</name>
    <dbReference type="NCBI Taxonomy" id="6526"/>
    <lineage>
        <taxon>Eukaryota</taxon>
        <taxon>Metazoa</taxon>
        <taxon>Spiralia</taxon>
        <taxon>Lophotrochozoa</taxon>
        <taxon>Mollusca</taxon>
        <taxon>Gastropoda</taxon>
        <taxon>Heterobranchia</taxon>
        <taxon>Euthyneura</taxon>
        <taxon>Panpulmonata</taxon>
        <taxon>Hygrophila</taxon>
        <taxon>Lymnaeoidea</taxon>
        <taxon>Planorbidae</taxon>
        <taxon>Biomphalaria</taxon>
    </lineage>
</organism>
<evidence type="ECO:0000256" key="5">
    <source>
        <dbReference type="ARBA" id="ARBA00022664"/>
    </source>
</evidence>
<feature type="compositionally biased region" description="Low complexity" evidence="9">
    <location>
        <begin position="260"/>
        <end position="271"/>
    </location>
</feature>
<dbReference type="Pfam" id="PF13297">
    <property type="entry name" value="SDE2_2C"/>
    <property type="match status" value="1"/>
</dbReference>
<dbReference type="PANTHER" id="PTHR12786">
    <property type="entry name" value="SPLICING FACTOR SF3A-RELATED"/>
    <property type="match status" value="1"/>
</dbReference>
<dbReference type="InterPro" id="IPR053822">
    <property type="entry name" value="SDE2-like_dom"/>
</dbReference>
<sequence>MAPNIIICSSHKNDKLRFTSTSVDILDLRCVDDLMLCVVTELIQRSRSETVTQQEIDSVKSCFYVVCNGRKLSKTDLVKDGNTYHIVPRLLGGKGGFGSMLRAIGAQIEKTTSREACRDLSGRRMRDINNEKKLKEWLAKEAEREQERESRRQERLAKRLAPHRHKFDDKEYQEQKQKVQEDLEEALSTGLKRKLKETVGGASCSKKSKEAVSSKAEWLGAELDSDDLDSSDGEAHPGSVEDLPEQNTFHSSSNRDSEESMSSSCSTNTNTVGGCDTSATTSSHYTNAQIVSAGDTSASANICERLVDSDKNISEMDPSVGTVEKLGHEQLSENTQVADIEPVDLESFDSVEELSKLGLERLKNALTARGLKCGGSLQERAVRLYSVKGLSPDQIDPTLFTNSKGKGKGKKSK</sequence>
<feature type="compositionally biased region" description="Basic and acidic residues" evidence="9">
    <location>
        <begin position="166"/>
        <end position="181"/>
    </location>
</feature>
<dbReference type="GO" id="GO:0005737">
    <property type="term" value="C:cytoplasm"/>
    <property type="evidence" value="ECO:0007669"/>
    <property type="project" value="UniProtKB-SubCell"/>
</dbReference>
<comment type="subcellular location">
    <subcellularLocation>
        <location evidence="2">Cytoplasm</location>
    </subcellularLocation>
    <subcellularLocation>
        <location evidence="1">Nucleus</location>
    </subcellularLocation>
</comment>
<feature type="compositionally biased region" description="Basic and acidic residues" evidence="9">
    <location>
        <begin position="140"/>
        <end position="157"/>
    </location>
</feature>
<keyword evidence="7" id="KW-0539">Nucleus</keyword>
<evidence type="ECO:0000256" key="9">
    <source>
        <dbReference type="SAM" id="MobiDB-lite"/>
    </source>
</evidence>
<evidence type="ECO:0000256" key="8">
    <source>
        <dbReference type="ARBA" id="ARBA00023306"/>
    </source>
</evidence>
<evidence type="ECO:0000256" key="6">
    <source>
        <dbReference type="ARBA" id="ARBA00023187"/>
    </source>
</evidence>
<keyword evidence="6" id="KW-0508">mRNA splicing</keyword>
<keyword evidence="8" id="KW-0131">Cell cycle</keyword>
<comment type="similarity">
    <text evidence="3">Belongs to the SDE2 family.</text>
</comment>
<dbReference type="GO" id="GO:0006397">
    <property type="term" value="P:mRNA processing"/>
    <property type="evidence" value="ECO:0007669"/>
    <property type="project" value="UniProtKB-KW"/>
</dbReference>
<evidence type="ECO:0000256" key="4">
    <source>
        <dbReference type="ARBA" id="ARBA00022490"/>
    </source>
</evidence>
<dbReference type="PANTHER" id="PTHR12786:SF1">
    <property type="entry name" value="SPLICING REGULATOR SDE2"/>
    <property type="match status" value="1"/>
</dbReference>
<dbReference type="OMA" id="CFWTGLE"/>
<evidence type="ECO:0000313" key="13">
    <source>
        <dbReference type="RefSeq" id="XP_055878505.1"/>
    </source>
</evidence>
<feature type="region of interest" description="Disordered" evidence="9">
    <location>
        <begin position="391"/>
        <end position="413"/>
    </location>
</feature>
<dbReference type="GO" id="GO:0008380">
    <property type="term" value="P:RNA splicing"/>
    <property type="evidence" value="ECO:0007669"/>
    <property type="project" value="UniProtKB-KW"/>
</dbReference>
<dbReference type="RefSeq" id="XP_055878505.1">
    <property type="nucleotide sequence ID" value="XM_056022530.1"/>
</dbReference>
<evidence type="ECO:0000259" key="11">
    <source>
        <dbReference type="Pfam" id="PF22782"/>
    </source>
</evidence>
<feature type="region of interest" description="Disordered" evidence="9">
    <location>
        <begin position="224"/>
        <end position="271"/>
    </location>
</feature>
<accession>A0A9W2ZU53</accession>
<dbReference type="AlphaFoldDB" id="A0A9W2ZU53"/>
<keyword evidence="5" id="KW-0507">mRNA processing</keyword>
<gene>
    <name evidence="13" type="primary">LOC106060196</name>
</gene>
<dbReference type="InterPro" id="IPR051421">
    <property type="entry name" value="RNA_Proc_DNA_Dmg_Regulator"/>
</dbReference>
<keyword evidence="12" id="KW-1185">Reference proteome</keyword>
<evidence type="ECO:0000313" key="12">
    <source>
        <dbReference type="Proteomes" id="UP001165740"/>
    </source>
</evidence>
<proteinExistence type="inferred from homology"/>
<dbReference type="InterPro" id="IPR025086">
    <property type="entry name" value="SDE2/SF3A3_SAP"/>
</dbReference>
<evidence type="ECO:0000256" key="1">
    <source>
        <dbReference type="ARBA" id="ARBA00004123"/>
    </source>
</evidence>
<evidence type="ECO:0000256" key="3">
    <source>
        <dbReference type="ARBA" id="ARBA00008726"/>
    </source>
</evidence>
<dbReference type="Proteomes" id="UP001165740">
    <property type="component" value="Chromosome 3"/>
</dbReference>
<reference evidence="13" key="1">
    <citation type="submission" date="2025-08" db="UniProtKB">
        <authorList>
            <consortium name="RefSeq"/>
        </authorList>
    </citation>
    <scope>IDENTIFICATION</scope>
</reference>